<reference evidence="2 5" key="1">
    <citation type="submission" date="2016-02" db="EMBL/GenBank/DDBJ databases">
        <authorList>
            <person name="Teng J.L."/>
            <person name="Tang Y."/>
            <person name="Huang Y."/>
            <person name="Guo F."/>
            <person name="Wei W."/>
            <person name="Chen J.H."/>
            <person name="Wong S.Y."/>
            <person name="Lau S.K."/>
            <person name="Woo P.C."/>
        </authorList>
    </citation>
    <scope>NUCLEOTIDE SEQUENCE [LARGE SCALE GENOMIC DNA]</scope>
    <source>
        <strain evidence="2 5">JCM 13375</strain>
    </source>
</reference>
<proteinExistence type="predicted"/>
<name>A0A138A3K1_9ACTN</name>
<dbReference type="Pfam" id="PF13302">
    <property type="entry name" value="Acetyltransf_3"/>
    <property type="match status" value="1"/>
</dbReference>
<evidence type="ECO:0000313" key="5">
    <source>
        <dbReference type="Proteomes" id="UP000070409"/>
    </source>
</evidence>
<dbReference type="AlphaFoldDB" id="A0A138A3K1"/>
<sequence>MDLADVWPPFGLRLRTPRLTLRVVRDEDLPHLAAAVADGIHDPTVMPFRTPWTDRAPDVAPTLLAQYHWSLRARFAPEDWEFAFAVLHDGVPIGTQHVAAQRFAELRSVETGSWLSRRFHGRGIGTEMRSAVLTFAFDQLGAEWATSAAAEWNASSNGVSRALGYRENGVERIVTRPGVVENMVRLRMPAQDFVRSPWRLETSGVEAVRDYLGLSESPTAPRS</sequence>
<dbReference type="SUPFAM" id="SSF55729">
    <property type="entry name" value="Acyl-CoA N-acyltransferases (Nat)"/>
    <property type="match status" value="1"/>
</dbReference>
<dbReference type="Proteomes" id="UP000070409">
    <property type="component" value="Unassembled WGS sequence"/>
</dbReference>
<dbReference type="EMBL" id="LSRF01000057">
    <property type="protein sequence ID" value="KXP04993.1"/>
    <property type="molecule type" value="Genomic_DNA"/>
</dbReference>
<organism evidence="3 4">
    <name type="scientific">Tsukamurella pseudospumae</name>
    <dbReference type="NCBI Taxonomy" id="239498"/>
    <lineage>
        <taxon>Bacteria</taxon>
        <taxon>Bacillati</taxon>
        <taxon>Actinomycetota</taxon>
        <taxon>Actinomycetes</taxon>
        <taxon>Mycobacteriales</taxon>
        <taxon>Tsukamurellaceae</taxon>
        <taxon>Tsukamurella</taxon>
    </lineage>
</organism>
<gene>
    <name evidence="3" type="ORF">AXK60_12540</name>
    <name evidence="2" type="ORF">AXK61_03595</name>
</gene>
<evidence type="ECO:0000313" key="2">
    <source>
        <dbReference type="EMBL" id="KXO98673.1"/>
    </source>
</evidence>
<evidence type="ECO:0000313" key="3">
    <source>
        <dbReference type="EMBL" id="KXP04993.1"/>
    </source>
</evidence>
<protein>
    <recommendedName>
        <fullName evidence="1">N-acetyltransferase domain-containing protein</fullName>
    </recommendedName>
</protein>
<dbReference type="Gene3D" id="3.40.630.30">
    <property type="match status" value="1"/>
</dbReference>
<dbReference type="EMBL" id="LSRE01000012">
    <property type="protein sequence ID" value="KXO98673.1"/>
    <property type="molecule type" value="Genomic_DNA"/>
</dbReference>
<evidence type="ECO:0000313" key="4">
    <source>
        <dbReference type="Proteomes" id="UP000070258"/>
    </source>
</evidence>
<dbReference type="RefSeq" id="WP_068572981.1">
    <property type="nucleotide sequence ID" value="NZ_LSRE01000012.1"/>
</dbReference>
<dbReference type="STRING" id="239498.AXK60_12540"/>
<dbReference type="PANTHER" id="PTHR43792">
    <property type="entry name" value="GNAT FAMILY, PUTATIVE (AFU_ORTHOLOGUE AFUA_3G00765)-RELATED-RELATED"/>
    <property type="match status" value="1"/>
</dbReference>
<reference evidence="3" key="3">
    <citation type="submission" date="2016-02" db="EMBL/GenBank/DDBJ databases">
        <authorList>
            <person name="Teng J.L."/>
            <person name="Yang Y."/>
            <person name="Huang Y."/>
            <person name="Guo F."/>
            <person name="Wei W."/>
            <person name="Chen J.H."/>
            <person name="Wong S.Y."/>
            <person name="Lau S.K."/>
            <person name="Woo P.C."/>
        </authorList>
    </citation>
    <scope>NUCLEOTIDE SEQUENCE</scope>
    <source>
        <strain evidence="3">JCM 15929</strain>
    </source>
</reference>
<comment type="caution">
    <text evidence="3">The sequence shown here is derived from an EMBL/GenBank/DDBJ whole genome shotgun (WGS) entry which is preliminary data.</text>
</comment>
<feature type="domain" description="N-acetyltransferase" evidence="1">
    <location>
        <begin position="46"/>
        <end position="191"/>
    </location>
</feature>
<dbReference type="Proteomes" id="UP000070258">
    <property type="component" value="Unassembled WGS sequence"/>
</dbReference>
<dbReference type="GO" id="GO:0016747">
    <property type="term" value="F:acyltransferase activity, transferring groups other than amino-acyl groups"/>
    <property type="evidence" value="ECO:0007669"/>
    <property type="project" value="InterPro"/>
</dbReference>
<dbReference type="OrthoDB" id="3466127at2"/>
<dbReference type="PROSITE" id="PS51186">
    <property type="entry name" value="GNAT"/>
    <property type="match status" value="1"/>
</dbReference>
<dbReference type="InterPro" id="IPR000182">
    <property type="entry name" value="GNAT_dom"/>
</dbReference>
<reference evidence="4" key="2">
    <citation type="submission" date="2016-02" db="EMBL/GenBank/DDBJ databases">
        <authorList>
            <person name="Wen L."/>
            <person name="He K."/>
            <person name="Yang H."/>
        </authorList>
    </citation>
    <scope>NUCLEOTIDE SEQUENCE [LARGE SCALE GENOMIC DNA]</scope>
    <source>
        <strain evidence="4">JCM 15929</strain>
    </source>
</reference>
<keyword evidence="5" id="KW-1185">Reference proteome</keyword>
<accession>A0A138A3K1</accession>
<evidence type="ECO:0000259" key="1">
    <source>
        <dbReference type="PROSITE" id="PS51186"/>
    </source>
</evidence>
<dbReference type="InterPro" id="IPR016181">
    <property type="entry name" value="Acyl_CoA_acyltransferase"/>
</dbReference>
<dbReference type="InterPro" id="IPR051531">
    <property type="entry name" value="N-acetyltransferase"/>
</dbReference>